<dbReference type="OrthoDB" id="1521973at2"/>
<dbReference type="InterPro" id="IPR003439">
    <property type="entry name" value="ABC_transporter-like_ATP-bd"/>
</dbReference>
<organism evidence="7 8">
    <name type="scientific">Bizionia myxarmorum</name>
    <dbReference type="NCBI Taxonomy" id="291186"/>
    <lineage>
        <taxon>Bacteria</taxon>
        <taxon>Pseudomonadati</taxon>
        <taxon>Bacteroidota</taxon>
        <taxon>Flavobacteriia</taxon>
        <taxon>Flavobacteriales</taxon>
        <taxon>Flavobacteriaceae</taxon>
        <taxon>Bizionia</taxon>
    </lineage>
</organism>
<proteinExistence type="inferred from homology"/>
<gene>
    <name evidence="7" type="ORF">ES674_11040</name>
</gene>
<evidence type="ECO:0000256" key="1">
    <source>
        <dbReference type="ARBA" id="ARBA00022737"/>
    </source>
</evidence>
<evidence type="ECO:0000256" key="5">
    <source>
        <dbReference type="ARBA" id="ARBA00074044"/>
    </source>
</evidence>
<accession>A0A5D0R801</accession>
<dbReference type="PANTHER" id="PTHR42855">
    <property type="entry name" value="ABC TRANSPORTER ATP-BINDING SUBUNIT"/>
    <property type="match status" value="1"/>
</dbReference>
<dbReference type="FunFam" id="3.40.50.300:FF:000070">
    <property type="entry name" value="Putative ABC transporter ATP-binding component"/>
    <property type="match status" value="1"/>
</dbReference>
<comment type="caution">
    <text evidence="7">The sequence shown here is derived from an EMBL/GenBank/DDBJ whole genome shotgun (WGS) entry which is preliminary data.</text>
</comment>
<dbReference type="Pfam" id="PF00005">
    <property type="entry name" value="ABC_tran"/>
    <property type="match status" value="2"/>
</dbReference>
<dbReference type="InterPro" id="IPR027417">
    <property type="entry name" value="P-loop_NTPase"/>
</dbReference>
<dbReference type="CDD" id="cd03221">
    <property type="entry name" value="ABCF_EF-3"/>
    <property type="match status" value="2"/>
</dbReference>
<evidence type="ECO:0000256" key="4">
    <source>
        <dbReference type="ARBA" id="ARBA00061551"/>
    </source>
</evidence>
<dbReference type="AlphaFoldDB" id="A0A5D0R801"/>
<reference evidence="7 8" key="1">
    <citation type="submission" date="2019-08" db="EMBL/GenBank/DDBJ databases">
        <title>Genomes of Antarctic Bizionia species.</title>
        <authorList>
            <person name="Bowman J.P."/>
        </authorList>
    </citation>
    <scope>NUCLEOTIDE SEQUENCE [LARGE SCALE GENOMIC DNA]</scope>
    <source>
        <strain evidence="7 8">ADA-4</strain>
    </source>
</reference>
<evidence type="ECO:0000256" key="2">
    <source>
        <dbReference type="ARBA" id="ARBA00022741"/>
    </source>
</evidence>
<feature type="domain" description="ABC transporter" evidence="6">
    <location>
        <begin position="328"/>
        <end position="541"/>
    </location>
</feature>
<dbReference type="SMART" id="SM00382">
    <property type="entry name" value="AAA"/>
    <property type="match status" value="2"/>
</dbReference>
<dbReference type="RefSeq" id="WP_148404084.1">
    <property type="nucleotide sequence ID" value="NZ_VSKK01000002.1"/>
</dbReference>
<dbReference type="Proteomes" id="UP000323720">
    <property type="component" value="Unassembled WGS sequence"/>
</dbReference>
<dbReference type="SUPFAM" id="SSF52540">
    <property type="entry name" value="P-loop containing nucleoside triphosphate hydrolases"/>
    <property type="match status" value="2"/>
</dbReference>
<dbReference type="PANTHER" id="PTHR42855:SF2">
    <property type="entry name" value="DRUG RESISTANCE ABC TRANSPORTER,ATP-BINDING PROTEIN"/>
    <property type="match status" value="1"/>
</dbReference>
<protein>
    <recommendedName>
        <fullName evidence="5">Probable ATP-binding protein YbiT</fullName>
    </recommendedName>
</protein>
<keyword evidence="2" id="KW-0547">Nucleotide-binding</keyword>
<sequence>MISVDNLAVEFSGHTLFSDVSFTINENDKIALMGKNGAGKSTMMKIVAGEQKGTRGNVRFPKDAVIAYLPQHLLTEDNCTVFDEASKAFAHIFEMRDEMEALNKALETRTDYESEEYMNIITKVSDLGEKYYALDDVNYDAEVEKALGGLGFKRSDFTRQTSEFSGGYRMRIELAKMLLQKPDLILLDEPTNHIDIESVIWLEDFLLNKANAVMVISHDKAFIDNITNRTIEVTMGRIYDYKANYSHYLQLREDRRLHQIKAFKEQQRFIADNMVFIDRFKGTFSKTNQVNSRERMLEKLEIIEVDDIDTSALKLRFPAAQRSGDYPVTIKDLSKSYGDLVVFKNANMSISRGEKVSFVGRNGEGKSTMIKAIMGEIDVEGQCTLGHNVKVGYFAQNQASLLDEDLTIFQTVDEVAKGDVRTQIKNILGSFMFKGDDIDKKVSVLSGGEKTRLAMVKLLLEPVNLLILDEPTNHLDLKSKDVLKEALLDFDGTLILVSHDRDFLQGLSQKVFEFKDQRVIEHFETIDDFLIRNRMENLKQIDLKK</sequence>
<evidence type="ECO:0000313" key="8">
    <source>
        <dbReference type="Proteomes" id="UP000323720"/>
    </source>
</evidence>
<dbReference type="GO" id="GO:0016887">
    <property type="term" value="F:ATP hydrolysis activity"/>
    <property type="evidence" value="ECO:0007669"/>
    <property type="project" value="InterPro"/>
</dbReference>
<keyword evidence="1" id="KW-0677">Repeat</keyword>
<dbReference type="FunFam" id="3.40.50.300:FF:000011">
    <property type="entry name" value="Putative ABC transporter ATP-binding component"/>
    <property type="match status" value="1"/>
</dbReference>
<dbReference type="InterPro" id="IPR003593">
    <property type="entry name" value="AAA+_ATPase"/>
</dbReference>
<comment type="similarity">
    <text evidence="4">Belongs to the ABC transporter superfamily. ABCF family. YbiT subfamily.</text>
</comment>
<evidence type="ECO:0000256" key="3">
    <source>
        <dbReference type="ARBA" id="ARBA00022840"/>
    </source>
</evidence>
<dbReference type="Gene3D" id="3.40.50.300">
    <property type="entry name" value="P-loop containing nucleotide triphosphate hydrolases"/>
    <property type="match status" value="2"/>
</dbReference>
<evidence type="ECO:0000259" key="6">
    <source>
        <dbReference type="PROSITE" id="PS50893"/>
    </source>
</evidence>
<dbReference type="Pfam" id="PF12848">
    <property type="entry name" value="ABC_tran_Xtn"/>
    <property type="match status" value="1"/>
</dbReference>
<dbReference type="InterPro" id="IPR032781">
    <property type="entry name" value="ABC_tran_Xtn"/>
</dbReference>
<dbReference type="GO" id="GO:0005524">
    <property type="term" value="F:ATP binding"/>
    <property type="evidence" value="ECO:0007669"/>
    <property type="project" value="UniProtKB-KW"/>
</dbReference>
<keyword evidence="3 7" id="KW-0067">ATP-binding</keyword>
<dbReference type="PROSITE" id="PS00211">
    <property type="entry name" value="ABC_TRANSPORTER_1"/>
    <property type="match status" value="1"/>
</dbReference>
<keyword evidence="8" id="KW-1185">Reference proteome</keyword>
<dbReference type="PROSITE" id="PS50893">
    <property type="entry name" value="ABC_TRANSPORTER_2"/>
    <property type="match status" value="2"/>
</dbReference>
<feature type="domain" description="ABC transporter" evidence="6">
    <location>
        <begin position="2"/>
        <end position="260"/>
    </location>
</feature>
<dbReference type="InterPro" id="IPR017871">
    <property type="entry name" value="ABC_transporter-like_CS"/>
</dbReference>
<dbReference type="InterPro" id="IPR051309">
    <property type="entry name" value="ABCF_ATPase"/>
</dbReference>
<dbReference type="EMBL" id="VSKK01000002">
    <property type="protein sequence ID" value="TYB77209.1"/>
    <property type="molecule type" value="Genomic_DNA"/>
</dbReference>
<name>A0A5D0R801_9FLAO</name>
<evidence type="ECO:0000313" key="7">
    <source>
        <dbReference type="EMBL" id="TYB77209.1"/>
    </source>
</evidence>